<reference evidence="2" key="1">
    <citation type="submission" date="2019-08" db="EMBL/GenBank/DDBJ databases">
        <title>The improved chromosome-level genome for the pearl oyster Pinctada fucata martensii using PacBio sequencing and Hi-C.</title>
        <authorList>
            <person name="Zheng Z."/>
        </authorList>
    </citation>
    <scope>NUCLEOTIDE SEQUENCE</scope>
    <source>
        <strain evidence="2">ZZ-2019</strain>
        <tissue evidence="2">Adductor muscle</tissue>
    </source>
</reference>
<evidence type="ECO:0000313" key="2">
    <source>
        <dbReference type="EMBL" id="KAK3097397.1"/>
    </source>
</evidence>
<protein>
    <submittedName>
        <fullName evidence="2">Uncharacterized protein</fullName>
    </submittedName>
</protein>
<dbReference type="Proteomes" id="UP001186944">
    <property type="component" value="Unassembled WGS sequence"/>
</dbReference>
<feature type="transmembrane region" description="Helical" evidence="1">
    <location>
        <begin position="6"/>
        <end position="22"/>
    </location>
</feature>
<name>A0AA88Y3S9_PINIB</name>
<evidence type="ECO:0000313" key="3">
    <source>
        <dbReference type="Proteomes" id="UP001186944"/>
    </source>
</evidence>
<sequence>MEDEIVATICIIMICAALKKLTKKKRVKRKYWTRPWIRRRDTFGAHHALLNELRSEDPRSFRNFIRMNDESFQELLNLVTPLINRKDSCMRNAITAAERLSVTLRFLATGDNYQSLEYLFRIPKQTLQYIIPETCTAIYNVLKGDYLKVSYGYVNEIQASVNKTLVHCPQICSKFVDINDVICDNGFDIGDVTWLC</sequence>
<comment type="caution">
    <text evidence="2">The sequence shown here is derived from an EMBL/GenBank/DDBJ whole genome shotgun (WGS) entry which is preliminary data.</text>
</comment>
<dbReference type="EMBL" id="VSWD01000007">
    <property type="protein sequence ID" value="KAK3097397.1"/>
    <property type="molecule type" value="Genomic_DNA"/>
</dbReference>
<organism evidence="2 3">
    <name type="scientific">Pinctada imbricata</name>
    <name type="common">Atlantic pearl-oyster</name>
    <name type="synonym">Pinctada martensii</name>
    <dbReference type="NCBI Taxonomy" id="66713"/>
    <lineage>
        <taxon>Eukaryota</taxon>
        <taxon>Metazoa</taxon>
        <taxon>Spiralia</taxon>
        <taxon>Lophotrochozoa</taxon>
        <taxon>Mollusca</taxon>
        <taxon>Bivalvia</taxon>
        <taxon>Autobranchia</taxon>
        <taxon>Pteriomorphia</taxon>
        <taxon>Pterioida</taxon>
        <taxon>Pterioidea</taxon>
        <taxon>Pteriidae</taxon>
        <taxon>Pinctada</taxon>
    </lineage>
</organism>
<keyword evidence="1" id="KW-1133">Transmembrane helix</keyword>
<keyword evidence="1" id="KW-0472">Membrane</keyword>
<gene>
    <name evidence="2" type="ORF">FSP39_009298</name>
</gene>
<keyword evidence="1" id="KW-0812">Transmembrane</keyword>
<accession>A0AA88Y3S9</accession>
<keyword evidence="3" id="KW-1185">Reference proteome</keyword>
<dbReference type="AlphaFoldDB" id="A0AA88Y3S9"/>
<evidence type="ECO:0000256" key="1">
    <source>
        <dbReference type="SAM" id="Phobius"/>
    </source>
</evidence>
<proteinExistence type="predicted"/>